<protein>
    <recommendedName>
        <fullName evidence="2">Prephenate/arogenate dehydrogenase domain-containing protein</fullName>
    </recommendedName>
</protein>
<dbReference type="InterPro" id="IPR008927">
    <property type="entry name" value="6-PGluconate_DH-like_C_sf"/>
</dbReference>
<accession>A0A1V4AXJ1</accession>
<dbReference type="Gene3D" id="3.40.50.720">
    <property type="entry name" value="NAD(P)-binding Rossmann-like Domain"/>
    <property type="match status" value="1"/>
</dbReference>
<dbReference type="SUPFAM" id="SSF51735">
    <property type="entry name" value="NAD(P)-binding Rossmann-fold domains"/>
    <property type="match status" value="1"/>
</dbReference>
<organism evidence="3 4">
    <name type="scientific">Candidatus Brocadia carolinensis</name>
    <dbReference type="NCBI Taxonomy" id="1004156"/>
    <lineage>
        <taxon>Bacteria</taxon>
        <taxon>Pseudomonadati</taxon>
        <taxon>Planctomycetota</taxon>
        <taxon>Candidatus Brocadiia</taxon>
        <taxon>Candidatus Brocadiales</taxon>
        <taxon>Candidatus Brocadiaceae</taxon>
        <taxon>Candidatus Brocadia</taxon>
    </lineage>
</organism>
<proteinExistence type="predicted"/>
<dbReference type="Gene3D" id="1.10.3660.10">
    <property type="entry name" value="6-phosphogluconate dehydrogenase C-terminal like domain"/>
    <property type="match status" value="1"/>
</dbReference>
<dbReference type="GO" id="GO:0006571">
    <property type="term" value="P:tyrosine biosynthetic process"/>
    <property type="evidence" value="ECO:0007669"/>
    <property type="project" value="InterPro"/>
</dbReference>
<dbReference type="InterPro" id="IPR050812">
    <property type="entry name" value="Preph/Arog_dehydrog"/>
</dbReference>
<dbReference type="Proteomes" id="UP000189681">
    <property type="component" value="Unassembled WGS sequence"/>
</dbReference>
<dbReference type="STRING" id="1004156.AYP45_01275"/>
<dbReference type="FunFam" id="3.40.50.720:FF:000208">
    <property type="entry name" value="Prephenate dehydrogenase"/>
    <property type="match status" value="1"/>
</dbReference>
<dbReference type="GO" id="GO:0004665">
    <property type="term" value="F:prephenate dehydrogenase (NADP+) activity"/>
    <property type="evidence" value="ECO:0007669"/>
    <property type="project" value="InterPro"/>
</dbReference>
<dbReference type="PANTHER" id="PTHR21363:SF0">
    <property type="entry name" value="PREPHENATE DEHYDROGENASE [NADP(+)]"/>
    <property type="match status" value="1"/>
</dbReference>
<evidence type="ECO:0000313" key="3">
    <source>
        <dbReference type="EMBL" id="OOP57791.1"/>
    </source>
</evidence>
<reference evidence="3 4" key="1">
    <citation type="journal article" date="2017" name="Water Res.">
        <title>Discovery and metagenomic analysis of an anammox bacterial enrichment related to Candidatus "Brocadia caroliniensis" in a full-scale glycerol-fed nitritation-denitritation separate centrate treatment process.</title>
        <authorList>
            <person name="Park H."/>
            <person name="Brotto A.C."/>
            <person name="van Loosdrecht M.C."/>
            <person name="Chandran K."/>
        </authorList>
    </citation>
    <scope>NUCLEOTIDE SEQUENCE [LARGE SCALE GENOMIC DNA]</scope>
    <source>
        <strain evidence="3">26THWARD</strain>
    </source>
</reference>
<evidence type="ECO:0000313" key="4">
    <source>
        <dbReference type="Proteomes" id="UP000189681"/>
    </source>
</evidence>
<dbReference type="PANTHER" id="PTHR21363">
    <property type="entry name" value="PREPHENATE DEHYDROGENASE"/>
    <property type="match status" value="1"/>
</dbReference>
<feature type="domain" description="Prephenate/arogenate dehydrogenase" evidence="2">
    <location>
        <begin position="4"/>
        <end position="285"/>
    </location>
</feature>
<dbReference type="InterPro" id="IPR003099">
    <property type="entry name" value="Prephen_DH"/>
</dbReference>
<dbReference type="AlphaFoldDB" id="A0A1V4AXJ1"/>
<dbReference type="GO" id="GO:0070403">
    <property type="term" value="F:NAD+ binding"/>
    <property type="evidence" value="ECO:0007669"/>
    <property type="project" value="InterPro"/>
</dbReference>
<evidence type="ECO:0000256" key="1">
    <source>
        <dbReference type="ARBA" id="ARBA00023002"/>
    </source>
</evidence>
<dbReference type="InterPro" id="IPR046826">
    <property type="entry name" value="PDH_N"/>
</dbReference>
<gene>
    <name evidence="3" type="ORF">AYP45_01275</name>
</gene>
<dbReference type="EMBL" id="AYTS01000013">
    <property type="protein sequence ID" value="OOP57791.1"/>
    <property type="molecule type" value="Genomic_DNA"/>
</dbReference>
<evidence type="ECO:0000259" key="2">
    <source>
        <dbReference type="PROSITE" id="PS51176"/>
    </source>
</evidence>
<comment type="caution">
    <text evidence="3">The sequence shown here is derived from an EMBL/GenBank/DDBJ whole genome shotgun (WGS) entry which is preliminary data.</text>
</comment>
<sequence length="290" mass="31370">MQFGTVCIIGPGLIGGSIGLGLKKRNLTKTVIGVGHRSSSIEAAVKMHAIDKGTLHAGEAVKNADIVILATSVNQIIDTAKKVIPCMKSNAILTDVGSTKHHIVQQITQNIRDDIAFVGAHPIAGSEQRGVEFASPDLFVGSNCIITPLNENAKGLETISSLWQLLGAKIIYLSSEQHDEILAYVSHLPHLIASCLVNAIKQEHLVYGASGLRDTTRVASGDAELWVNIFDHNRDNVIKSIDQFMAELAGFKDDLLRKNNITLLDKLHKAKGSRDSVFQNNVKNQGRTNT</sequence>
<name>A0A1V4AXJ1_9BACT</name>
<dbReference type="Pfam" id="PF20463">
    <property type="entry name" value="PDH_C"/>
    <property type="match status" value="1"/>
</dbReference>
<dbReference type="GO" id="GO:0008977">
    <property type="term" value="F:prephenate dehydrogenase (NAD+) activity"/>
    <property type="evidence" value="ECO:0007669"/>
    <property type="project" value="InterPro"/>
</dbReference>
<dbReference type="InterPro" id="IPR036291">
    <property type="entry name" value="NAD(P)-bd_dom_sf"/>
</dbReference>
<keyword evidence="1" id="KW-0560">Oxidoreductase</keyword>
<dbReference type="SUPFAM" id="SSF48179">
    <property type="entry name" value="6-phosphogluconate dehydrogenase C-terminal domain-like"/>
    <property type="match status" value="1"/>
</dbReference>
<dbReference type="InterPro" id="IPR046825">
    <property type="entry name" value="PDH_C"/>
</dbReference>
<dbReference type="PROSITE" id="PS51176">
    <property type="entry name" value="PDH_ADH"/>
    <property type="match status" value="1"/>
</dbReference>
<dbReference type="Pfam" id="PF02153">
    <property type="entry name" value="PDH_N"/>
    <property type="match status" value="1"/>
</dbReference>